<dbReference type="AlphaFoldDB" id="A0A5K1HCN6"/>
<reference evidence="3" key="1">
    <citation type="submission" date="2019-09" db="EMBL/GenBank/DDBJ databases">
        <authorList>
            <person name="Zhang L."/>
        </authorList>
    </citation>
    <scope>NUCLEOTIDE SEQUENCE</scope>
</reference>
<gene>
    <name evidence="3" type="ORF">NYM_LOCUS29678</name>
</gene>
<protein>
    <recommendedName>
        <fullName evidence="2">Core Histone H2A/H2B/H3 domain-containing protein</fullName>
    </recommendedName>
</protein>
<organism evidence="3">
    <name type="scientific">Nymphaea colorata</name>
    <name type="common">pocket water lily</name>
    <dbReference type="NCBI Taxonomy" id="210225"/>
    <lineage>
        <taxon>Eukaryota</taxon>
        <taxon>Viridiplantae</taxon>
        <taxon>Streptophyta</taxon>
        <taxon>Embryophyta</taxon>
        <taxon>Tracheophyta</taxon>
        <taxon>Spermatophyta</taxon>
        <taxon>Magnoliopsida</taxon>
        <taxon>Nymphaeales</taxon>
        <taxon>Nymphaeaceae</taxon>
        <taxon>Nymphaea</taxon>
    </lineage>
</organism>
<proteinExistence type="inferred from homology"/>
<dbReference type="PANTHER" id="PTHR45810">
    <property type="entry name" value="HISTONE H3.2"/>
    <property type="match status" value="1"/>
</dbReference>
<dbReference type="PRINTS" id="PR00622">
    <property type="entry name" value="HISTONEH3"/>
</dbReference>
<evidence type="ECO:0000259" key="2">
    <source>
        <dbReference type="Pfam" id="PF00125"/>
    </source>
</evidence>
<dbReference type="GO" id="GO:0030527">
    <property type="term" value="F:structural constituent of chromatin"/>
    <property type="evidence" value="ECO:0007669"/>
    <property type="project" value="InterPro"/>
</dbReference>
<dbReference type="Pfam" id="PF00125">
    <property type="entry name" value="Histone"/>
    <property type="match status" value="1"/>
</dbReference>
<evidence type="ECO:0000313" key="3">
    <source>
        <dbReference type="EMBL" id="VVW87021.1"/>
    </source>
</evidence>
<dbReference type="GO" id="GO:0046982">
    <property type="term" value="F:protein heterodimerization activity"/>
    <property type="evidence" value="ECO:0007669"/>
    <property type="project" value="InterPro"/>
</dbReference>
<name>A0A5K1HCN6_9MAGN</name>
<dbReference type="GO" id="GO:0003677">
    <property type="term" value="F:DNA binding"/>
    <property type="evidence" value="ECO:0007669"/>
    <property type="project" value="InterPro"/>
</dbReference>
<dbReference type="Gene3D" id="1.10.20.10">
    <property type="entry name" value="Histone, subunit A"/>
    <property type="match status" value="1"/>
</dbReference>
<dbReference type="SUPFAM" id="SSF47113">
    <property type="entry name" value="Histone-fold"/>
    <property type="match status" value="1"/>
</dbReference>
<dbReference type="CDD" id="cd22911">
    <property type="entry name" value="HFD_H3"/>
    <property type="match status" value="1"/>
</dbReference>
<sequence length="105" mass="12224">MKSRKRMPGANVLMEIQSLQEKTTNVLPLAPFQRLINEICQEQFEERFRWTTNSLKALQTSAEDYMVGLFEDSYLCSMHCKRVTLLSQDMQLARRIRGIADPGNR</sequence>
<dbReference type="SMART" id="SM00428">
    <property type="entry name" value="H3"/>
    <property type="match status" value="1"/>
</dbReference>
<dbReference type="EMBL" id="LR722042">
    <property type="protein sequence ID" value="VVW87021.1"/>
    <property type="molecule type" value="Genomic_DNA"/>
</dbReference>
<dbReference type="InterPro" id="IPR009072">
    <property type="entry name" value="Histone-fold"/>
</dbReference>
<evidence type="ECO:0000256" key="1">
    <source>
        <dbReference type="ARBA" id="ARBA00010343"/>
    </source>
</evidence>
<feature type="domain" description="Core Histone H2A/H2B/H3" evidence="2">
    <location>
        <begin position="9"/>
        <end position="96"/>
    </location>
</feature>
<accession>A0A5K1HCN6</accession>
<comment type="similarity">
    <text evidence="1">Belongs to the histone H3 family.</text>
</comment>
<dbReference type="InterPro" id="IPR007125">
    <property type="entry name" value="H2A/H2B/H3"/>
</dbReference>
<dbReference type="InterPro" id="IPR000164">
    <property type="entry name" value="Histone_H3/CENP-A"/>
</dbReference>
<dbReference type="GO" id="GO:0000786">
    <property type="term" value="C:nucleosome"/>
    <property type="evidence" value="ECO:0007669"/>
    <property type="project" value="InterPro"/>
</dbReference>